<evidence type="ECO:0000256" key="1">
    <source>
        <dbReference type="SAM" id="Phobius"/>
    </source>
</evidence>
<keyword evidence="1" id="KW-0812">Transmembrane</keyword>
<reference evidence="2" key="1">
    <citation type="submission" date="2014-11" db="EMBL/GenBank/DDBJ databases">
        <authorList>
            <person name="Amaro Gonzalez C."/>
        </authorList>
    </citation>
    <scope>NUCLEOTIDE SEQUENCE</scope>
</reference>
<proteinExistence type="predicted"/>
<feature type="transmembrane region" description="Helical" evidence="1">
    <location>
        <begin position="6"/>
        <end position="23"/>
    </location>
</feature>
<protein>
    <submittedName>
        <fullName evidence="2">Uncharacterized protein</fullName>
    </submittedName>
</protein>
<keyword evidence="1" id="KW-1133">Transmembrane helix</keyword>
<keyword evidence="1" id="KW-0472">Membrane</keyword>
<reference evidence="2" key="2">
    <citation type="journal article" date="2015" name="Fish Shellfish Immunol.">
        <title>Early steps in the European eel (Anguilla anguilla)-Vibrio vulnificus interaction in the gills: Role of the RtxA13 toxin.</title>
        <authorList>
            <person name="Callol A."/>
            <person name="Pajuelo D."/>
            <person name="Ebbesson L."/>
            <person name="Teles M."/>
            <person name="MacKenzie S."/>
            <person name="Amaro C."/>
        </authorList>
    </citation>
    <scope>NUCLEOTIDE SEQUENCE</scope>
</reference>
<name>A0A0E9S8H7_ANGAN</name>
<sequence length="47" mass="5709">MGNVNWAIIMIHLWNIFIVHFHGKTFKQIRQIYFIYETHSNSVFGKK</sequence>
<organism evidence="2">
    <name type="scientific">Anguilla anguilla</name>
    <name type="common">European freshwater eel</name>
    <name type="synonym">Muraena anguilla</name>
    <dbReference type="NCBI Taxonomy" id="7936"/>
    <lineage>
        <taxon>Eukaryota</taxon>
        <taxon>Metazoa</taxon>
        <taxon>Chordata</taxon>
        <taxon>Craniata</taxon>
        <taxon>Vertebrata</taxon>
        <taxon>Euteleostomi</taxon>
        <taxon>Actinopterygii</taxon>
        <taxon>Neopterygii</taxon>
        <taxon>Teleostei</taxon>
        <taxon>Anguilliformes</taxon>
        <taxon>Anguillidae</taxon>
        <taxon>Anguilla</taxon>
    </lineage>
</organism>
<accession>A0A0E9S8H7</accession>
<evidence type="ECO:0000313" key="2">
    <source>
        <dbReference type="EMBL" id="JAH36808.1"/>
    </source>
</evidence>
<dbReference type="EMBL" id="GBXM01071769">
    <property type="protein sequence ID" value="JAH36808.1"/>
    <property type="molecule type" value="Transcribed_RNA"/>
</dbReference>
<dbReference type="AlphaFoldDB" id="A0A0E9S8H7"/>